<gene>
    <name evidence="2" type="ORF">Poly51_48580</name>
</gene>
<proteinExistence type="predicted"/>
<dbReference type="AlphaFoldDB" id="A0A5C6EKD4"/>
<dbReference type="EMBL" id="SJPW01000006">
    <property type="protein sequence ID" value="TWU48954.1"/>
    <property type="molecule type" value="Genomic_DNA"/>
</dbReference>
<sequence>MDLRKSDFLGIAVAIFAAFLTSIMLAGCAGVFFSLFASSFAKSDGQTSIWLDLIAFPLFVYPPYVLCGLIAERFAIVRWRMVALISGILYTAFVFVGIPTERWQDNTLMVHILPVLPLTLLGGYIGYVCRRSG</sequence>
<feature type="transmembrane region" description="Helical" evidence="1">
    <location>
        <begin position="110"/>
        <end position="129"/>
    </location>
</feature>
<keyword evidence="3" id="KW-1185">Reference proteome</keyword>
<evidence type="ECO:0008006" key="4">
    <source>
        <dbReference type="Google" id="ProtNLM"/>
    </source>
</evidence>
<keyword evidence="1" id="KW-1133">Transmembrane helix</keyword>
<keyword evidence="1" id="KW-0812">Transmembrane</keyword>
<evidence type="ECO:0000256" key="1">
    <source>
        <dbReference type="SAM" id="Phobius"/>
    </source>
</evidence>
<comment type="caution">
    <text evidence="2">The sequence shown here is derived from an EMBL/GenBank/DDBJ whole genome shotgun (WGS) entry which is preliminary data.</text>
</comment>
<protein>
    <recommendedName>
        <fullName evidence="4">Lipoprotein</fullName>
    </recommendedName>
</protein>
<evidence type="ECO:0000313" key="2">
    <source>
        <dbReference type="EMBL" id="TWU48954.1"/>
    </source>
</evidence>
<dbReference type="Proteomes" id="UP000318288">
    <property type="component" value="Unassembled WGS sequence"/>
</dbReference>
<feature type="transmembrane region" description="Helical" evidence="1">
    <location>
        <begin position="49"/>
        <end position="69"/>
    </location>
</feature>
<reference evidence="2 3" key="1">
    <citation type="submission" date="2019-02" db="EMBL/GenBank/DDBJ databases">
        <title>Deep-cultivation of Planctomycetes and their phenomic and genomic characterization uncovers novel biology.</title>
        <authorList>
            <person name="Wiegand S."/>
            <person name="Jogler M."/>
            <person name="Boedeker C."/>
            <person name="Pinto D."/>
            <person name="Vollmers J."/>
            <person name="Rivas-Marin E."/>
            <person name="Kohn T."/>
            <person name="Peeters S.H."/>
            <person name="Heuer A."/>
            <person name="Rast P."/>
            <person name="Oberbeckmann S."/>
            <person name="Bunk B."/>
            <person name="Jeske O."/>
            <person name="Meyerdierks A."/>
            <person name="Storesund J.E."/>
            <person name="Kallscheuer N."/>
            <person name="Luecker S."/>
            <person name="Lage O.M."/>
            <person name="Pohl T."/>
            <person name="Merkel B.J."/>
            <person name="Hornburger P."/>
            <person name="Mueller R.-W."/>
            <person name="Bruemmer F."/>
            <person name="Labrenz M."/>
            <person name="Spormann A.M."/>
            <person name="Op Den Camp H."/>
            <person name="Overmann J."/>
            <person name="Amann R."/>
            <person name="Jetten M.S.M."/>
            <person name="Mascher T."/>
            <person name="Medema M.H."/>
            <person name="Devos D.P."/>
            <person name="Kaster A.-K."/>
            <person name="Ovreas L."/>
            <person name="Rohde M."/>
            <person name="Galperin M.Y."/>
            <person name="Jogler C."/>
        </authorList>
    </citation>
    <scope>NUCLEOTIDE SEQUENCE [LARGE SCALE GENOMIC DNA]</scope>
    <source>
        <strain evidence="2 3">Poly51</strain>
    </source>
</reference>
<name>A0A5C6EKD4_9BACT</name>
<organism evidence="2 3">
    <name type="scientific">Rubripirellula tenax</name>
    <dbReference type="NCBI Taxonomy" id="2528015"/>
    <lineage>
        <taxon>Bacteria</taxon>
        <taxon>Pseudomonadati</taxon>
        <taxon>Planctomycetota</taxon>
        <taxon>Planctomycetia</taxon>
        <taxon>Pirellulales</taxon>
        <taxon>Pirellulaceae</taxon>
        <taxon>Rubripirellula</taxon>
    </lineage>
</organism>
<dbReference type="PROSITE" id="PS51257">
    <property type="entry name" value="PROKAR_LIPOPROTEIN"/>
    <property type="match status" value="1"/>
</dbReference>
<feature type="transmembrane region" description="Helical" evidence="1">
    <location>
        <begin position="12"/>
        <end position="37"/>
    </location>
</feature>
<accession>A0A5C6EKD4</accession>
<keyword evidence="1" id="KW-0472">Membrane</keyword>
<feature type="transmembrane region" description="Helical" evidence="1">
    <location>
        <begin position="81"/>
        <end position="98"/>
    </location>
</feature>
<evidence type="ECO:0000313" key="3">
    <source>
        <dbReference type="Proteomes" id="UP000318288"/>
    </source>
</evidence>